<evidence type="ECO:0000313" key="4">
    <source>
        <dbReference type="Proteomes" id="UP000045782"/>
    </source>
</evidence>
<dbReference type="RefSeq" id="WP_052619028.1">
    <property type="nucleotide sequence ID" value="NZ_CSWP01000009.1"/>
</dbReference>
<organism evidence="3 4">
    <name type="scientific">Mycobacteroides abscessus</name>
    <dbReference type="NCBI Taxonomy" id="36809"/>
    <lineage>
        <taxon>Bacteria</taxon>
        <taxon>Bacillati</taxon>
        <taxon>Actinomycetota</taxon>
        <taxon>Actinomycetes</taxon>
        <taxon>Mycobacteriales</taxon>
        <taxon>Mycobacteriaceae</taxon>
        <taxon>Mycobacteroides</taxon>
    </lineage>
</organism>
<sequence length="690" mass="77071">MRQRRADRSLPELTVEHRQLLEGFRLQWEAVLHSTARADREAAEAGVRCAYEGAGLAPPKICMWFDSPLAALIAAEIVVGRMGVNEILQAPAGTVVDPSRVLQQLQHAGVEVGARRDLVAPAMLAKAKQHNSFKEGSWDTSAQFRFQWMPRRPVPWFYTFEHAREHGKALCQNNIIWNTVRDRQFSLFKDSGDYHVSAWAALTALGVELHDVAGFIQITRETSWWTAFDDIAILAEHPSAVDGTPYAGMTMTFADGFTAQGHPQLAETSPRRQRRNTGPGRPAGGLKILTKDRQNALNEFAHQWRIDRTSGAPADRPRVEDAIRRAYRAEGLQPPQAVLWFDSPLAGALAQSILWMHGHNSGGRWKKSLQRADKAISKQCYEKFRTNVHEHFDEPGPNVWDVERMRDETISAALQNNIAAGQWSGVQQRWPTIFEHALTATHHQLGAAADHCPRANIHTARWDTARSQGRWDPLAESATLAALGVKTPSVRGLLEVARTAGWWWALDTVAVVTEPPQLVVTDEQGRTHHETGPAIRYRDGYTVYAWHGVNVPADLIETGWTAQQIMNEPNVEIRRCAVERIGWDVFLAQLGAEPIASAPDPGNPGHMLHLYDPPEALVTDVLGQGGRTVRIRTRAQRSRVLMCTNGSVERDGTRRRYGLMVPAHHEDPVAAAAELYGIPVEVYRNLEVRR</sequence>
<evidence type="ECO:0000259" key="2">
    <source>
        <dbReference type="Pfam" id="PF20530"/>
    </source>
</evidence>
<dbReference type="Pfam" id="PF20530">
    <property type="entry name" value="DUF6745"/>
    <property type="match status" value="1"/>
</dbReference>
<dbReference type="EMBL" id="CSWP01000009">
    <property type="protein sequence ID" value="CPV66390.1"/>
    <property type="molecule type" value="Genomic_DNA"/>
</dbReference>
<proteinExistence type="predicted"/>
<gene>
    <name evidence="3" type="ORF">ERS075579_03991</name>
</gene>
<protein>
    <submittedName>
        <fullName evidence="3">17 kDa surface antigen family protein</fullName>
    </submittedName>
</protein>
<feature type="region of interest" description="Disordered" evidence="1">
    <location>
        <begin position="261"/>
        <end position="286"/>
    </location>
</feature>
<evidence type="ECO:0000256" key="1">
    <source>
        <dbReference type="SAM" id="MobiDB-lite"/>
    </source>
</evidence>
<dbReference type="Proteomes" id="UP000045782">
    <property type="component" value="Unassembled WGS sequence"/>
</dbReference>
<feature type="domain" description="DUF6745" evidence="2">
    <location>
        <begin position="476"/>
        <end position="596"/>
    </location>
</feature>
<accession>A0A0U0ZSS7</accession>
<dbReference type="AlphaFoldDB" id="A0A0U0ZSS7"/>
<reference evidence="3 4" key="1">
    <citation type="submission" date="2015-03" db="EMBL/GenBank/DDBJ databases">
        <authorList>
            <person name="Murphy D."/>
        </authorList>
    </citation>
    <scope>NUCLEOTIDE SEQUENCE [LARGE SCALE GENOMIC DNA]</scope>
    <source>
        <strain evidence="3 4">PAP088</strain>
    </source>
</reference>
<evidence type="ECO:0000313" key="3">
    <source>
        <dbReference type="EMBL" id="CPV66390.1"/>
    </source>
</evidence>
<dbReference type="InterPro" id="IPR046633">
    <property type="entry name" value="DUF6745"/>
</dbReference>
<name>A0A0U0ZSS7_9MYCO</name>